<protein>
    <submittedName>
        <fullName evidence="2">Exonuclease</fullName>
    </submittedName>
</protein>
<dbReference type="InterPro" id="IPR012337">
    <property type="entry name" value="RNaseH-like_sf"/>
</dbReference>
<proteinExistence type="predicted"/>
<dbReference type="EMBL" id="LR796274">
    <property type="protein sequence ID" value="CAB4133411.1"/>
    <property type="molecule type" value="Genomic_DNA"/>
</dbReference>
<keyword evidence="2" id="KW-0269">Exonuclease</keyword>
<keyword evidence="2" id="KW-0378">Hydrolase</keyword>
<dbReference type="InterPro" id="IPR036397">
    <property type="entry name" value="RNaseH_sf"/>
</dbReference>
<sequence>MSDIVLDIETLSVRPDAVVLTIGAIKFSPFANDIDASNGFYTRIDVDEQISMGRHVSEETVQWWGKLPEKVREDALGENNRDSVQTALARLNKFLVGSDNIWVQGPAFDIVILENLYRQMLIPPPWHFWNIRDSRTLFGVHGDPRQKNHQHAHNAMIDCVIQGKAIQQVYRDNNIKPLKYNSSNLKYANNI</sequence>
<reference evidence="2" key="1">
    <citation type="submission" date="2020-04" db="EMBL/GenBank/DDBJ databases">
        <authorList>
            <person name="Chiriac C."/>
            <person name="Salcher M."/>
            <person name="Ghai R."/>
            <person name="Kavagutti S V."/>
        </authorList>
    </citation>
    <scope>NUCLEOTIDE SEQUENCE</scope>
</reference>
<organism evidence="2">
    <name type="scientific">uncultured Caudovirales phage</name>
    <dbReference type="NCBI Taxonomy" id="2100421"/>
    <lineage>
        <taxon>Viruses</taxon>
        <taxon>Duplodnaviria</taxon>
        <taxon>Heunggongvirae</taxon>
        <taxon>Uroviricota</taxon>
        <taxon>Caudoviricetes</taxon>
        <taxon>Peduoviridae</taxon>
        <taxon>Maltschvirus</taxon>
        <taxon>Maltschvirus maltsch</taxon>
    </lineage>
</organism>
<feature type="domain" description="3'-5' exoribonuclease Rv2179c-like" evidence="1">
    <location>
        <begin position="4"/>
        <end position="168"/>
    </location>
</feature>
<dbReference type="Pfam" id="PF16473">
    <property type="entry name" value="Rv2179c-like"/>
    <property type="match status" value="1"/>
</dbReference>
<name>A0A6J5LGS4_9CAUD</name>
<evidence type="ECO:0000259" key="1">
    <source>
        <dbReference type="Pfam" id="PF16473"/>
    </source>
</evidence>
<keyword evidence="2" id="KW-0540">Nuclease</keyword>
<dbReference type="GO" id="GO:0004527">
    <property type="term" value="F:exonuclease activity"/>
    <property type="evidence" value="ECO:0007669"/>
    <property type="project" value="UniProtKB-KW"/>
</dbReference>
<dbReference type="SUPFAM" id="SSF53098">
    <property type="entry name" value="Ribonuclease H-like"/>
    <property type="match status" value="1"/>
</dbReference>
<evidence type="ECO:0000313" key="2">
    <source>
        <dbReference type="EMBL" id="CAB4133411.1"/>
    </source>
</evidence>
<dbReference type="Gene3D" id="3.30.420.10">
    <property type="entry name" value="Ribonuclease H-like superfamily/Ribonuclease H"/>
    <property type="match status" value="1"/>
</dbReference>
<dbReference type="GO" id="GO:0003676">
    <property type="term" value="F:nucleic acid binding"/>
    <property type="evidence" value="ECO:0007669"/>
    <property type="project" value="InterPro"/>
</dbReference>
<dbReference type="InterPro" id="IPR033390">
    <property type="entry name" value="Rv2179c-like"/>
</dbReference>
<accession>A0A6J5LGS4</accession>
<gene>
    <name evidence="2" type="ORF">UFOVP257_179</name>
</gene>